<organism evidence="6 7">
    <name type="scientific">Thalassospira profundimaris</name>
    <dbReference type="NCBI Taxonomy" id="502049"/>
    <lineage>
        <taxon>Bacteria</taxon>
        <taxon>Pseudomonadati</taxon>
        <taxon>Pseudomonadota</taxon>
        <taxon>Alphaproteobacteria</taxon>
        <taxon>Rhodospirillales</taxon>
        <taxon>Thalassospiraceae</taxon>
        <taxon>Thalassospira</taxon>
    </lineage>
</organism>
<feature type="domain" description="HTH tetR-type" evidence="5">
    <location>
        <begin position="10"/>
        <end position="70"/>
    </location>
</feature>
<dbReference type="PROSITE" id="PS50977">
    <property type="entry name" value="HTH_TETR_2"/>
    <property type="match status" value="1"/>
</dbReference>
<dbReference type="Gene3D" id="1.10.357.10">
    <property type="entry name" value="Tetracycline Repressor, domain 2"/>
    <property type="match status" value="1"/>
</dbReference>
<evidence type="ECO:0000256" key="1">
    <source>
        <dbReference type="ARBA" id="ARBA00023015"/>
    </source>
</evidence>
<dbReference type="GO" id="GO:0003677">
    <property type="term" value="F:DNA binding"/>
    <property type="evidence" value="ECO:0007669"/>
    <property type="project" value="UniProtKB-UniRule"/>
</dbReference>
<dbReference type="PANTHER" id="PTHR47506">
    <property type="entry name" value="TRANSCRIPTIONAL REGULATORY PROTEIN"/>
    <property type="match status" value="1"/>
</dbReference>
<proteinExistence type="predicted"/>
<keyword evidence="3" id="KW-0804">Transcription</keyword>
<protein>
    <recommendedName>
        <fullName evidence="5">HTH tetR-type domain-containing protein</fullName>
    </recommendedName>
</protein>
<dbReference type="RefSeq" id="WP_062958010.1">
    <property type="nucleotide sequence ID" value="NZ_JPWB01000011.1"/>
</dbReference>
<dbReference type="InterPro" id="IPR036271">
    <property type="entry name" value="Tet_transcr_reg_TetR-rel_C_sf"/>
</dbReference>
<dbReference type="PRINTS" id="PR00455">
    <property type="entry name" value="HTHTETR"/>
</dbReference>
<comment type="caution">
    <text evidence="6">The sequence shown here is derived from an EMBL/GenBank/DDBJ whole genome shotgun (WGS) entry which is preliminary data.</text>
</comment>
<dbReference type="InterPro" id="IPR009057">
    <property type="entry name" value="Homeodomain-like_sf"/>
</dbReference>
<dbReference type="SUPFAM" id="SSF46689">
    <property type="entry name" value="Homeodomain-like"/>
    <property type="match status" value="1"/>
</dbReference>
<evidence type="ECO:0000256" key="2">
    <source>
        <dbReference type="ARBA" id="ARBA00023125"/>
    </source>
</evidence>
<dbReference type="Gene3D" id="1.10.10.60">
    <property type="entry name" value="Homeodomain-like"/>
    <property type="match status" value="1"/>
</dbReference>
<evidence type="ECO:0000313" key="7">
    <source>
        <dbReference type="Proteomes" id="UP000253061"/>
    </source>
</evidence>
<dbReference type="EMBL" id="JPWB01000011">
    <property type="protein sequence ID" value="RCK19371.1"/>
    <property type="molecule type" value="Genomic_DNA"/>
</dbReference>
<dbReference type="SUPFAM" id="SSF48498">
    <property type="entry name" value="Tetracyclin repressor-like, C-terminal domain"/>
    <property type="match status" value="1"/>
</dbReference>
<keyword evidence="2 4" id="KW-0238">DNA-binding</keyword>
<feature type="DNA-binding region" description="H-T-H motif" evidence="4">
    <location>
        <begin position="33"/>
        <end position="52"/>
    </location>
</feature>
<reference evidence="6 7" key="1">
    <citation type="submission" date="2014-07" db="EMBL/GenBank/DDBJ databases">
        <title>Draft genome sequence of Thalassospira profundimaris R8-17.</title>
        <authorList>
            <person name="Lai Q."/>
            <person name="Shao Z."/>
        </authorList>
    </citation>
    <scope>NUCLEOTIDE SEQUENCE [LARGE SCALE GENOMIC DNA]</scope>
    <source>
        <strain evidence="6 7">R8-17</strain>
    </source>
</reference>
<dbReference type="AlphaFoldDB" id="A0A367V4B8"/>
<dbReference type="Proteomes" id="UP000253061">
    <property type="component" value="Unassembled WGS sequence"/>
</dbReference>
<accession>A0A367V4B8</accession>
<keyword evidence="1" id="KW-0805">Transcription regulation</keyword>
<evidence type="ECO:0000256" key="4">
    <source>
        <dbReference type="PROSITE-ProRule" id="PRU00335"/>
    </source>
</evidence>
<dbReference type="PANTHER" id="PTHR47506:SF7">
    <property type="entry name" value="TRANSCRIPTIONAL REGULATORY PROTEIN"/>
    <property type="match status" value="1"/>
</dbReference>
<name>A0A367V4B8_9PROT</name>
<evidence type="ECO:0000256" key="3">
    <source>
        <dbReference type="ARBA" id="ARBA00023163"/>
    </source>
</evidence>
<evidence type="ECO:0000313" key="6">
    <source>
        <dbReference type="EMBL" id="RCK19371.1"/>
    </source>
</evidence>
<sequence length="186" mass="19949">MPRVSEAEKKKSRKRILDAAARLIRENGVEATSVADVMTAAGMTHGGFYRHFANKDELVRAAFQEAVDRSVGAMDVPETKGAREEERKRYVATYLSQEHVESRGTGCPIAALGAELGRGDGAAKKEAAASVDRVAALLADGDDKQEGYEKLALLVGTITLARLVDDVVTRELILDAGATAFKRSTS</sequence>
<evidence type="ECO:0000259" key="5">
    <source>
        <dbReference type="PROSITE" id="PS50977"/>
    </source>
</evidence>
<dbReference type="InterPro" id="IPR001647">
    <property type="entry name" value="HTH_TetR"/>
</dbReference>
<dbReference type="Pfam" id="PF00440">
    <property type="entry name" value="TetR_N"/>
    <property type="match status" value="1"/>
</dbReference>
<gene>
    <name evidence="6" type="ORF">TH6_19260</name>
</gene>